<keyword evidence="4" id="KW-1185">Reference proteome</keyword>
<dbReference type="InterPro" id="IPR003774">
    <property type="entry name" value="AlgH-like"/>
</dbReference>
<dbReference type="AlphaFoldDB" id="A0A1W6N5J7"/>
<accession>A0A1W6N5J7</accession>
<dbReference type="SUPFAM" id="SSF143456">
    <property type="entry name" value="VC0467-like"/>
    <property type="match status" value="1"/>
</dbReference>
<sequence>MNPNFQSSRNLSTLTGQLLVAMPQLQDPRFSHGVIYICGHDNNGAMGIVLNKVIDSLYLKDLLKQMEVDDSQVKVNCPIHYGGPVEMGRGFVIHSTDYQHETSVKVSPTTSLTATLDLLKLIGQNEGPKEYLIALGYAGWSPKQLEAELHDNSWLIVEPDNGLIYAEDATQTWHRAIRKLGIDPDLLSADAGHA</sequence>
<dbReference type="Proteomes" id="UP000237351">
    <property type="component" value="Chromosome"/>
</dbReference>
<name>A0A1W6N5J7_9PROT</name>
<dbReference type="NCBIfam" id="NF001266">
    <property type="entry name" value="PRK00228.1-1"/>
    <property type="match status" value="1"/>
</dbReference>
<dbReference type="OrthoDB" id="9807486at2"/>
<dbReference type="Gene3D" id="3.40.1740.10">
    <property type="entry name" value="VC0467-like"/>
    <property type="match status" value="1"/>
</dbReference>
<evidence type="ECO:0000313" key="3">
    <source>
        <dbReference type="EMBL" id="ARN85145.1"/>
    </source>
</evidence>
<dbReference type="EMBL" id="CP008743">
    <property type="protein sequence ID" value="ARN85145.1"/>
    <property type="molecule type" value="Genomic_DNA"/>
</dbReference>
<proteinExistence type="inferred from homology"/>
<gene>
    <name evidence="3" type="ORF">GQ61_07450</name>
</gene>
<dbReference type="GO" id="GO:0005829">
    <property type="term" value="C:cytosol"/>
    <property type="evidence" value="ECO:0007669"/>
    <property type="project" value="TreeGrafter"/>
</dbReference>
<dbReference type="STRING" id="1414854.GQ61_07450"/>
<dbReference type="Pfam" id="PF02622">
    <property type="entry name" value="DUF179"/>
    <property type="match status" value="1"/>
</dbReference>
<organism evidence="3 4">
    <name type="scientific">Candidatus Nucleicultrix amoebiphila FS5</name>
    <dbReference type="NCBI Taxonomy" id="1414854"/>
    <lineage>
        <taxon>Bacteria</taxon>
        <taxon>Pseudomonadati</taxon>
        <taxon>Pseudomonadota</taxon>
        <taxon>Alphaproteobacteria</taxon>
        <taxon>Holosporales</taxon>
        <taxon>Candidatus Nucleicultricaceae</taxon>
        <taxon>Candidatus Nucleicultrix</taxon>
    </lineage>
</organism>
<dbReference type="RefSeq" id="WP_085784684.1">
    <property type="nucleotide sequence ID" value="NZ_CP008743.1"/>
</dbReference>
<dbReference type="HAMAP" id="MF_00758">
    <property type="entry name" value="UPF0301"/>
    <property type="match status" value="1"/>
</dbReference>
<protein>
    <recommendedName>
        <fullName evidence="2">UPF0301 protein GQ61_07450</fullName>
    </recommendedName>
</protein>
<evidence type="ECO:0000256" key="1">
    <source>
        <dbReference type="ARBA" id="ARBA00009600"/>
    </source>
</evidence>
<dbReference type="PANTHER" id="PTHR30327:SF1">
    <property type="entry name" value="UPF0301 PROTEIN YQGE"/>
    <property type="match status" value="1"/>
</dbReference>
<dbReference type="KEGG" id="naf:GQ61_07450"/>
<dbReference type="PANTHER" id="PTHR30327">
    <property type="entry name" value="UNCHARACTERIZED PROTEIN YQGE"/>
    <property type="match status" value="1"/>
</dbReference>
<reference evidence="3 4" key="1">
    <citation type="submission" date="2014-06" db="EMBL/GenBank/DDBJ databases">
        <title>The genome of the endonuclear symbiont Nucleicultrix amoebiphila.</title>
        <authorList>
            <person name="Schulz F."/>
            <person name="Horn M."/>
        </authorList>
    </citation>
    <scope>NUCLEOTIDE SEQUENCE [LARGE SCALE GENOMIC DNA]</scope>
    <source>
        <strain evidence="3 4">FS5</strain>
    </source>
</reference>
<comment type="similarity">
    <text evidence="1 2">Belongs to the UPF0301 (AlgH) family.</text>
</comment>
<evidence type="ECO:0000313" key="4">
    <source>
        <dbReference type="Proteomes" id="UP000237351"/>
    </source>
</evidence>
<evidence type="ECO:0000256" key="2">
    <source>
        <dbReference type="HAMAP-Rule" id="MF_00758"/>
    </source>
</evidence>